<reference evidence="6 7" key="1">
    <citation type="submission" date="2016-10" db="EMBL/GenBank/DDBJ databases">
        <authorList>
            <person name="de Groot N.N."/>
        </authorList>
    </citation>
    <scope>NUCLEOTIDE SEQUENCE [LARGE SCALE GENOMIC DNA]</scope>
    <source>
        <strain evidence="6 7">CGMCC 4.1877</strain>
    </source>
</reference>
<dbReference type="Proteomes" id="UP000199614">
    <property type="component" value="Unassembled WGS sequence"/>
</dbReference>
<dbReference type="AlphaFoldDB" id="A0A1I4TB52"/>
<evidence type="ECO:0000313" key="7">
    <source>
        <dbReference type="Proteomes" id="UP000199614"/>
    </source>
</evidence>
<dbReference type="PANTHER" id="PTHR47178:SF5">
    <property type="entry name" value="FAD-BINDING DOMAIN-CONTAINING PROTEIN"/>
    <property type="match status" value="1"/>
</dbReference>
<keyword evidence="7" id="KW-1185">Reference proteome</keyword>
<keyword evidence="1" id="KW-0285">Flavoprotein</keyword>
<organism evidence="6 7">
    <name type="scientific">Pseudonocardia ammonioxydans</name>
    <dbReference type="NCBI Taxonomy" id="260086"/>
    <lineage>
        <taxon>Bacteria</taxon>
        <taxon>Bacillati</taxon>
        <taxon>Actinomycetota</taxon>
        <taxon>Actinomycetes</taxon>
        <taxon>Pseudonocardiales</taxon>
        <taxon>Pseudonocardiaceae</taxon>
        <taxon>Pseudonocardia</taxon>
    </lineage>
</organism>
<dbReference type="PANTHER" id="PTHR47178">
    <property type="entry name" value="MONOOXYGENASE, FAD-BINDING"/>
    <property type="match status" value="1"/>
</dbReference>
<feature type="domain" description="FAD-binding" evidence="5">
    <location>
        <begin position="303"/>
        <end position="372"/>
    </location>
</feature>
<evidence type="ECO:0000256" key="4">
    <source>
        <dbReference type="ARBA" id="ARBA00023033"/>
    </source>
</evidence>
<evidence type="ECO:0000256" key="2">
    <source>
        <dbReference type="ARBA" id="ARBA00022827"/>
    </source>
</evidence>
<evidence type="ECO:0000259" key="5">
    <source>
        <dbReference type="Pfam" id="PF01494"/>
    </source>
</evidence>
<dbReference type="OrthoDB" id="3322136at2"/>
<dbReference type="GO" id="GO:0071949">
    <property type="term" value="F:FAD binding"/>
    <property type="evidence" value="ECO:0007669"/>
    <property type="project" value="InterPro"/>
</dbReference>
<gene>
    <name evidence="6" type="ORF">SAMN05216207_1002199</name>
</gene>
<dbReference type="PRINTS" id="PR00420">
    <property type="entry name" value="RNGMNOXGNASE"/>
</dbReference>
<dbReference type="Gene3D" id="3.50.50.60">
    <property type="entry name" value="FAD/NAD(P)-binding domain"/>
    <property type="match status" value="1"/>
</dbReference>
<proteinExistence type="predicted"/>
<dbReference type="GO" id="GO:0004497">
    <property type="term" value="F:monooxygenase activity"/>
    <property type="evidence" value="ECO:0007669"/>
    <property type="project" value="UniProtKB-KW"/>
</dbReference>
<name>A0A1I4TB52_PSUAM</name>
<sequence>MRIVVAGGGIGGLALAQGLQRAGVEVVVLEPDARPEDTGGYRLHLDDHACAALARLLPPGVLQAVSASAAGEQAFRRFSICDHRMRVLASETMPPGPRLMIGRIPLRTLLAHGLDVRWGSAYRNHTLAPDGRPRVEHDGGTEIADVLVGADGTASVVARALAGRPLARPVGVDGLAGKVPLDAAARALLPAALEAGPALAVAAGGLGVFLSVHDPARSAVDPLTCTEPTAVREPASLVLGPMAATGSFPCDPAGLDGPGLVALLGDLLHNWHPNLRELARRADPASAAHFRFRAADPGADPAPWPSGTVTAIGDAVHAMPPTGGQGAATAIRDADVLVRHLLRARDGATTVPLALHDYEREMATYAPAAVRESLGPLTVQRRLSGPVGGLLLRAAGGIAALRPTAVRAVARSRTGVRSTGFRTARSRTARPA</sequence>
<dbReference type="InterPro" id="IPR002938">
    <property type="entry name" value="FAD-bd"/>
</dbReference>
<keyword evidence="4" id="KW-0503">Monooxygenase</keyword>
<dbReference type="Pfam" id="PF01494">
    <property type="entry name" value="FAD_binding_3"/>
    <property type="match status" value="2"/>
</dbReference>
<protein>
    <submittedName>
        <fullName evidence="6">2-polyprenyl-6-methoxyphenol hydroxylase</fullName>
    </submittedName>
</protein>
<evidence type="ECO:0000256" key="3">
    <source>
        <dbReference type="ARBA" id="ARBA00023002"/>
    </source>
</evidence>
<dbReference type="RefSeq" id="WP_143105244.1">
    <property type="nucleotide sequence ID" value="NZ_FOUY01000002.1"/>
</dbReference>
<accession>A0A1I4TB52</accession>
<evidence type="ECO:0000313" key="6">
    <source>
        <dbReference type="EMBL" id="SFM73833.1"/>
    </source>
</evidence>
<keyword evidence="3" id="KW-0560">Oxidoreductase</keyword>
<dbReference type="SUPFAM" id="SSF51905">
    <property type="entry name" value="FAD/NAD(P)-binding domain"/>
    <property type="match status" value="1"/>
</dbReference>
<dbReference type="STRING" id="260086.SAMN05216207_1002199"/>
<keyword evidence="2" id="KW-0274">FAD</keyword>
<feature type="domain" description="FAD-binding" evidence="5">
    <location>
        <begin position="3"/>
        <end position="161"/>
    </location>
</feature>
<evidence type="ECO:0000256" key="1">
    <source>
        <dbReference type="ARBA" id="ARBA00022630"/>
    </source>
</evidence>
<dbReference type="EMBL" id="FOUY01000002">
    <property type="protein sequence ID" value="SFM73833.1"/>
    <property type="molecule type" value="Genomic_DNA"/>
</dbReference>
<dbReference type="InterPro" id="IPR036188">
    <property type="entry name" value="FAD/NAD-bd_sf"/>
</dbReference>